<dbReference type="GO" id="GO:0005997">
    <property type="term" value="P:xylulose metabolic process"/>
    <property type="evidence" value="ECO:0007669"/>
    <property type="project" value="TreeGrafter"/>
</dbReference>
<evidence type="ECO:0000256" key="1">
    <source>
        <dbReference type="ARBA" id="ARBA00009156"/>
    </source>
</evidence>
<dbReference type="Ensembl" id="ENSLLTT00000022171.1">
    <property type="protein sequence ID" value="ENSLLTP00000021383.1"/>
    <property type="gene ID" value="ENSLLTG00000015955.1"/>
</dbReference>
<organism evidence="4 5">
    <name type="scientific">Laticauda laticaudata</name>
    <name type="common">Blue-ringed sea krait</name>
    <name type="synonym">Blue-lipped sea krait</name>
    <dbReference type="NCBI Taxonomy" id="8630"/>
    <lineage>
        <taxon>Eukaryota</taxon>
        <taxon>Metazoa</taxon>
        <taxon>Chordata</taxon>
        <taxon>Craniata</taxon>
        <taxon>Vertebrata</taxon>
        <taxon>Euteleostomi</taxon>
        <taxon>Lepidosauria</taxon>
        <taxon>Squamata</taxon>
        <taxon>Bifurcata</taxon>
        <taxon>Unidentata</taxon>
        <taxon>Episquamata</taxon>
        <taxon>Toxicofera</taxon>
        <taxon>Serpentes</taxon>
        <taxon>Colubroidea</taxon>
        <taxon>Elapidae</taxon>
        <taxon>Laticaudinae</taxon>
        <taxon>Laticauda</taxon>
    </lineage>
</organism>
<keyword evidence="5" id="KW-1185">Reference proteome</keyword>
<proteinExistence type="inferred from homology"/>
<protein>
    <submittedName>
        <fullName evidence="4">Uncharacterized protein</fullName>
    </submittedName>
</protein>
<keyword evidence="3" id="KW-0418">Kinase</keyword>
<dbReference type="GO" id="GO:0004856">
    <property type="term" value="F:D-xylulokinase activity"/>
    <property type="evidence" value="ECO:0007669"/>
    <property type="project" value="TreeGrafter"/>
</dbReference>
<dbReference type="GO" id="GO:0005829">
    <property type="term" value="C:cytosol"/>
    <property type="evidence" value="ECO:0007669"/>
    <property type="project" value="TreeGrafter"/>
</dbReference>
<comment type="similarity">
    <text evidence="1">Belongs to the FGGY kinase family.</text>
</comment>
<reference evidence="4" key="1">
    <citation type="submission" date="2025-08" db="UniProtKB">
        <authorList>
            <consortium name="Ensembl"/>
        </authorList>
    </citation>
    <scope>IDENTIFICATION</scope>
</reference>
<name>A0A8C5SR96_LATLA</name>
<dbReference type="GeneTree" id="ENSGT01000000214434"/>
<dbReference type="Proteomes" id="UP000694406">
    <property type="component" value="Unplaced"/>
</dbReference>
<dbReference type="PANTHER" id="PTHR10196:SF57">
    <property type="entry name" value="XYLULOSE KINASE"/>
    <property type="match status" value="1"/>
</dbReference>
<keyword evidence="2" id="KW-0808">Transferase</keyword>
<dbReference type="InterPro" id="IPR043129">
    <property type="entry name" value="ATPase_NBD"/>
</dbReference>
<dbReference type="AlphaFoldDB" id="A0A8C5SR96"/>
<evidence type="ECO:0000313" key="4">
    <source>
        <dbReference type="Ensembl" id="ENSLLTP00000021383.1"/>
    </source>
</evidence>
<accession>A0A8C5SR96</accession>
<reference evidence="4" key="2">
    <citation type="submission" date="2025-09" db="UniProtKB">
        <authorList>
            <consortium name="Ensembl"/>
        </authorList>
    </citation>
    <scope>IDENTIFICATION</scope>
</reference>
<evidence type="ECO:0000256" key="3">
    <source>
        <dbReference type="ARBA" id="ARBA00022777"/>
    </source>
</evidence>
<evidence type="ECO:0000313" key="5">
    <source>
        <dbReference type="Proteomes" id="UP000694406"/>
    </source>
</evidence>
<dbReference type="PANTHER" id="PTHR10196">
    <property type="entry name" value="SUGAR KINASE"/>
    <property type="match status" value="1"/>
</dbReference>
<dbReference type="SUPFAM" id="SSF53067">
    <property type="entry name" value="Actin-like ATPase domain"/>
    <property type="match status" value="1"/>
</dbReference>
<evidence type="ECO:0000256" key="2">
    <source>
        <dbReference type="ARBA" id="ARBA00022679"/>
    </source>
</evidence>
<sequence length="244" mass="27452">MFFLQLKVIAVDGRLRVIYEDSINFDKDLPEFGYVFLPSCLRSNWYTLDWSSLDKENPGTCNPDTSGKCLYRHFPDQHGSVYWKEGASSVLQNLSPVLPLHQSLKNCFSLNNSPVWMDSSTAAQCNSLEKKAGGAQKLADITGSRAYERFTGNQIAKIFSRNPEVYSQTEKISLVSNFAASLFLGAYAPIDYSDGKCHVLINFPPVKLTSFFVVWVLGFKSKVCLWRLLAKLSFFEAASNWLAL</sequence>
<dbReference type="Gene3D" id="3.30.420.40">
    <property type="match status" value="1"/>
</dbReference>